<feature type="transmembrane region" description="Helical" evidence="2">
    <location>
        <begin position="143"/>
        <end position="163"/>
    </location>
</feature>
<keyword evidence="2" id="KW-0812">Transmembrane</keyword>
<name>A0ABW7C723_9CYAN</name>
<sequence length="185" mass="21418">MSAFDFQRSGDRPPRFSKAPKPRELGWSVLAPLDDRDQHPCPICRHGQIQPMPMMEDAWACDFCRHLFTLDLQSRILRVEDSTQPLQWRWLGRSWQPVRYSNEALTPTIWLLAVILAIGPVGLIGLSQYLFPPLPGSRSVGFGQGWLISAAIGHFILAAWLVLEHYQWPLYVSLKLRWQDWRSNR</sequence>
<accession>A0ABW7C723</accession>
<dbReference type="RefSeq" id="WP_393010725.1">
    <property type="nucleotide sequence ID" value="NZ_JAZAQF010000017.1"/>
</dbReference>
<dbReference type="Proteomes" id="UP001604335">
    <property type="component" value="Unassembled WGS sequence"/>
</dbReference>
<dbReference type="EMBL" id="JAZAQF010000017">
    <property type="protein sequence ID" value="MFG3816668.1"/>
    <property type="molecule type" value="Genomic_DNA"/>
</dbReference>
<comment type="caution">
    <text evidence="3">The sequence shown here is derived from an EMBL/GenBank/DDBJ whole genome shotgun (WGS) entry which is preliminary data.</text>
</comment>
<feature type="region of interest" description="Disordered" evidence="1">
    <location>
        <begin position="1"/>
        <end position="22"/>
    </location>
</feature>
<feature type="transmembrane region" description="Helical" evidence="2">
    <location>
        <begin position="109"/>
        <end position="131"/>
    </location>
</feature>
<organism evidence="3 4">
    <name type="scientific">Limnothrix redekei LRLZ20PSL1</name>
    <dbReference type="NCBI Taxonomy" id="3112953"/>
    <lineage>
        <taxon>Bacteria</taxon>
        <taxon>Bacillati</taxon>
        <taxon>Cyanobacteriota</taxon>
        <taxon>Cyanophyceae</taxon>
        <taxon>Pseudanabaenales</taxon>
        <taxon>Pseudanabaenaceae</taxon>
        <taxon>Limnothrix</taxon>
    </lineage>
</organism>
<keyword evidence="2" id="KW-1133">Transmembrane helix</keyword>
<evidence type="ECO:0000256" key="2">
    <source>
        <dbReference type="SAM" id="Phobius"/>
    </source>
</evidence>
<protein>
    <submittedName>
        <fullName evidence="3">Uncharacterized protein</fullName>
    </submittedName>
</protein>
<reference evidence="4" key="1">
    <citation type="journal article" date="2024" name="Algal Res.">
        <title>Biochemical, toxicological and genomic investigation of a high-biomass producing Limnothrix strain isolated from Italian shallow drinking water reservoir.</title>
        <authorList>
            <person name="Simonazzi M."/>
            <person name="Shishido T.K."/>
            <person name="Delbaje E."/>
            <person name="Wahlsten M."/>
            <person name="Fewer D.P."/>
            <person name="Sivonen K."/>
            <person name="Pezzolesi L."/>
            <person name="Pistocchi R."/>
        </authorList>
    </citation>
    <scope>NUCLEOTIDE SEQUENCE [LARGE SCALE GENOMIC DNA]</scope>
    <source>
        <strain evidence="4">LRLZ20PSL1</strain>
    </source>
</reference>
<keyword evidence="2" id="KW-0472">Membrane</keyword>
<evidence type="ECO:0000313" key="4">
    <source>
        <dbReference type="Proteomes" id="UP001604335"/>
    </source>
</evidence>
<proteinExistence type="predicted"/>
<gene>
    <name evidence="3" type="ORF">VPK24_03385</name>
</gene>
<evidence type="ECO:0000256" key="1">
    <source>
        <dbReference type="SAM" id="MobiDB-lite"/>
    </source>
</evidence>
<evidence type="ECO:0000313" key="3">
    <source>
        <dbReference type="EMBL" id="MFG3816668.1"/>
    </source>
</evidence>
<keyword evidence="4" id="KW-1185">Reference proteome</keyword>